<gene>
    <name evidence="7" type="ORF">EZV62_007427</name>
</gene>
<keyword evidence="4" id="KW-0804">Transcription</keyword>
<dbReference type="Gene3D" id="2.40.330.10">
    <property type="entry name" value="DNA-binding pseudobarrel domain"/>
    <property type="match status" value="1"/>
</dbReference>
<comment type="caution">
    <text evidence="7">The sequence shown here is derived from an EMBL/GenBank/DDBJ whole genome shotgun (WGS) entry which is preliminary data.</text>
</comment>
<evidence type="ECO:0000256" key="4">
    <source>
        <dbReference type="ARBA" id="ARBA00023163"/>
    </source>
</evidence>
<dbReference type="InterPro" id="IPR005508">
    <property type="entry name" value="At2g31720-like"/>
</dbReference>
<evidence type="ECO:0000256" key="3">
    <source>
        <dbReference type="ARBA" id="ARBA00023125"/>
    </source>
</evidence>
<sequence length="304" mass="34815">MVMTLEDLKSIDDESFNRLVKKAEEAANGDEELKLELMKKSIIKTLVNRLVFEEKEEASPSKIPKKPRSSRRGSVDDKSLVENEKSLKICFCSVQTKERDDHDHDYEEEEEAIKKPPLKKQRKSDNSKKKKKEMMTNYEENELGLLDPPPALDIPEEVRNHIERRLNGTDIMLVIEKKLTATDMNKGENRLSVPRKQVRADFLTEEEKQKLGNKLKKKVGIEVLMIQPCLKEATGLVLKRWNMSETFSYALIGKWTAAVVENETNGLRTGSLVQLWSFRFPKESSSKLGLGFALVNLNPGEENL</sequence>
<dbReference type="OrthoDB" id="1935604at2759"/>
<dbReference type="Proteomes" id="UP000323000">
    <property type="component" value="Chromosome 3"/>
</dbReference>
<evidence type="ECO:0000256" key="1">
    <source>
        <dbReference type="ARBA" id="ARBA00004123"/>
    </source>
</evidence>
<keyword evidence="2" id="KW-0805">Transcription regulation</keyword>
<dbReference type="PANTHER" id="PTHR31541">
    <property type="entry name" value="B3 DOMAIN PLANT PROTEIN-RELATED"/>
    <property type="match status" value="1"/>
</dbReference>
<evidence type="ECO:0000256" key="2">
    <source>
        <dbReference type="ARBA" id="ARBA00023015"/>
    </source>
</evidence>
<keyword evidence="3" id="KW-0238">DNA-binding</keyword>
<keyword evidence="8" id="KW-1185">Reference proteome</keyword>
<evidence type="ECO:0000256" key="5">
    <source>
        <dbReference type="ARBA" id="ARBA00023242"/>
    </source>
</evidence>
<dbReference type="AlphaFoldDB" id="A0A5C7IBR1"/>
<dbReference type="GO" id="GO:0003677">
    <property type="term" value="F:DNA binding"/>
    <property type="evidence" value="ECO:0007669"/>
    <property type="project" value="UniProtKB-KW"/>
</dbReference>
<organism evidence="7 8">
    <name type="scientific">Acer yangbiense</name>
    <dbReference type="NCBI Taxonomy" id="1000413"/>
    <lineage>
        <taxon>Eukaryota</taxon>
        <taxon>Viridiplantae</taxon>
        <taxon>Streptophyta</taxon>
        <taxon>Embryophyta</taxon>
        <taxon>Tracheophyta</taxon>
        <taxon>Spermatophyta</taxon>
        <taxon>Magnoliopsida</taxon>
        <taxon>eudicotyledons</taxon>
        <taxon>Gunneridae</taxon>
        <taxon>Pentapetalae</taxon>
        <taxon>rosids</taxon>
        <taxon>malvids</taxon>
        <taxon>Sapindales</taxon>
        <taxon>Sapindaceae</taxon>
        <taxon>Hippocastanoideae</taxon>
        <taxon>Acereae</taxon>
        <taxon>Acer</taxon>
    </lineage>
</organism>
<accession>A0A5C7IBR1</accession>
<feature type="region of interest" description="Disordered" evidence="6">
    <location>
        <begin position="54"/>
        <end position="78"/>
    </location>
</feature>
<dbReference type="EMBL" id="VAHF01000003">
    <property type="protein sequence ID" value="TXG66152.1"/>
    <property type="molecule type" value="Genomic_DNA"/>
</dbReference>
<comment type="subcellular location">
    <subcellularLocation>
        <location evidence="1">Nucleus</location>
    </subcellularLocation>
</comment>
<evidence type="ECO:0000313" key="8">
    <source>
        <dbReference type="Proteomes" id="UP000323000"/>
    </source>
</evidence>
<proteinExistence type="predicted"/>
<keyword evidence="5" id="KW-0539">Nucleus</keyword>
<name>A0A5C7IBR1_9ROSI</name>
<dbReference type="InterPro" id="IPR015300">
    <property type="entry name" value="DNA-bd_pseudobarrel_sf"/>
</dbReference>
<evidence type="ECO:0000313" key="7">
    <source>
        <dbReference type="EMBL" id="TXG66152.1"/>
    </source>
</evidence>
<dbReference type="Pfam" id="PF03754">
    <property type="entry name" value="At2g31720-like"/>
    <property type="match status" value="1"/>
</dbReference>
<evidence type="ECO:0008006" key="9">
    <source>
        <dbReference type="Google" id="ProtNLM"/>
    </source>
</evidence>
<protein>
    <recommendedName>
        <fullName evidence="9">TF-B3 domain-containing protein</fullName>
    </recommendedName>
</protein>
<evidence type="ECO:0000256" key="6">
    <source>
        <dbReference type="SAM" id="MobiDB-lite"/>
    </source>
</evidence>
<feature type="compositionally biased region" description="Basic residues" evidence="6">
    <location>
        <begin position="116"/>
        <end position="132"/>
    </location>
</feature>
<reference evidence="8" key="1">
    <citation type="journal article" date="2019" name="Gigascience">
        <title>De novo genome assembly of the endangered Acer yangbiense, a plant species with extremely small populations endemic to Yunnan Province, China.</title>
        <authorList>
            <person name="Yang J."/>
            <person name="Wariss H.M."/>
            <person name="Tao L."/>
            <person name="Zhang R."/>
            <person name="Yun Q."/>
            <person name="Hollingsworth P."/>
            <person name="Dao Z."/>
            <person name="Luo G."/>
            <person name="Guo H."/>
            <person name="Ma Y."/>
            <person name="Sun W."/>
        </authorList>
    </citation>
    <scope>NUCLEOTIDE SEQUENCE [LARGE SCALE GENOMIC DNA]</scope>
    <source>
        <strain evidence="8">cv. Malutang</strain>
    </source>
</reference>
<dbReference type="PANTHER" id="PTHR31541:SF25">
    <property type="entry name" value="GAMMA-GLIADIN B"/>
    <property type="match status" value="1"/>
</dbReference>
<dbReference type="GO" id="GO:0005634">
    <property type="term" value="C:nucleus"/>
    <property type="evidence" value="ECO:0007669"/>
    <property type="project" value="UniProtKB-SubCell"/>
</dbReference>
<feature type="region of interest" description="Disordered" evidence="6">
    <location>
        <begin position="99"/>
        <end position="134"/>
    </location>
</feature>